<dbReference type="RefSeq" id="WP_002796240.1">
    <property type="nucleotide sequence ID" value="NZ_HE973753.1"/>
</dbReference>
<comment type="caution">
    <text evidence="1">The sequence shown here is derived from an EMBL/GenBank/DDBJ whole genome shotgun (WGS) entry which is preliminary data.</text>
</comment>
<accession>I4HLM4</accession>
<dbReference type="EMBL" id="CAIO01000125">
    <property type="protein sequence ID" value="CCI22948.1"/>
    <property type="molecule type" value="Genomic_DNA"/>
</dbReference>
<dbReference type="AlphaFoldDB" id="I4HLM4"/>
<proteinExistence type="predicted"/>
<gene>
    <name evidence="1" type="ORF">MICAH_2100002</name>
</gene>
<reference evidence="1 2" key="1">
    <citation type="submission" date="2012-04" db="EMBL/GenBank/DDBJ databases">
        <authorList>
            <person name="Genoscope - CEA"/>
        </authorList>
    </citation>
    <scope>NUCLEOTIDE SEQUENCE [LARGE SCALE GENOMIC DNA]</scope>
    <source>
        <strain evidence="1 2">9809</strain>
    </source>
</reference>
<evidence type="ECO:0000313" key="2">
    <source>
        <dbReference type="Proteomes" id="UP000004775"/>
    </source>
</evidence>
<organism evidence="1 2">
    <name type="scientific">Microcystis aeruginosa PCC 9809</name>
    <dbReference type="NCBI Taxonomy" id="1160285"/>
    <lineage>
        <taxon>Bacteria</taxon>
        <taxon>Bacillati</taxon>
        <taxon>Cyanobacteriota</taxon>
        <taxon>Cyanophyceae</taxon>
        <taxon>Oscillatoriophycideae</taxon>
        <taxon>Chroococcales</taxon>
        <taxon>Microcystaceae</taxon>
        <taxon>Microcystis</taxon>
    </lineage>
</organism>
<dbReference type="HOGENOM" id="CLU_3045341_0_0_3"/>
<evidence type="ECO:0000313" key="1">
    <source>
        <dbReference type="EMBL" id="CCI22948.1"/>
    </source>
</evidence>
<name>I4HLM4_MICAE</name>
<sequence length="54" mass="6221">MYSCPQLIHWLYNFHSNYLTVDSVEGLWWGSGEGELLTLLEARFLILKICAAAF</sequence>
<protein>
    <submittedName>
        <fullName evidence="1">Uncharacterized protein</fullName>
    </submittedName>
</protein>
<dbReference type="Proteomes" id="UP000004775">
    <property type="component" value="Unassembled WGS sequence"/>
</dbReference>